<evidence type="ECO:0000256" key="1">
    <source>
        <dbReference type="SAM" id="MobiDB-lite"/>
    </source>
</evidence>
<dbReference type="PANTHER" id="PTHR21562:SF83">
    <property type="entry name" value="PECTIN ACETYLESTERASE 4"/>
    <property type="match status" value="1"/>
</dbReference>
<dbReference type="Proteomes" id="UP000186817">
    <property type="component" value="Unassembled WGS sequence"/>
</dbReference>
<evidence type="ECO:0000313" key="3">
    <source>
        <dbReference type="EMBL" id="OLP83733.1"/>
    </source>
</evidence>
<keyword evidence="2" id="KW-0472">Membrane</keyword>
<dbReference type="AlphaFoldDB" id="A0A1Q9CLC3"/>
<feature type="transmembrane region" description="Helical" evidence="2">
    <location>
        <begin position="35"/>
        <end position="56"/>
    </location>
</feature>
<dbReference type="InterPro" id="IPR004963">
    <property type="entry name" value="PAE/NOTUM"/>
</dbReference>
<dbReference type="EMBL" id="LSRX01001096">
    <property type="protein sequence ID" value="OLP83733.1"/>
    <property type="molecule type" value="Genomic_DNA"/>
</dbReference>
<accession>A0A1Q9CLC3</accession>
<dbReference type="GO" id="GO:0016787">
    <property type="term" value="F:hydrolase activity"/>
    <property type="evidence" value="ECO:0007669"/>
    <property type="project" value="InterPro"/>
</dbReference>
<keyword evidence="2" id="KW-1133">Transmembrane helix</keyword>
<keyword evidence="2" id="KW-0812">Transmembrane</keyword>
<name>A0A1Q9CLC3_SYMMI</name>
<evidence type="ECO:0000313" key="4">
    <source>
        <dbReference type="Proteomes" id="UP000186817"/>
    </source>
</evidence>
<dbReference type="Pfam" id="PF03283">
    <property type="entry name" value="PAE"/>
    <property type="match status" value="1"/>
</dbReference>
<sequence length="659" mass="72548">MARQAAAGQTVVQDLEEQEALLPAETSGASNSWQLLLIGTLLVAGGLVSIFLIVFSAFVDNWLWPVLGLLLLMGHGLLLKATADKEGPSRVSSVAFACETLAYLALVATYFFRSFMVPRWWWVANAFLLLLPAGALAALACLYLCGSSSGAEKASTAGYFLLAFADLLVALLLILAGSAAVQEWIRSLIFPNVLQGMIALLATSTRSFDGPYPNFPMCDLTTSSCSLGDFEQNQWTVVRAGGSTSCLVGEFRFLVYRGDPGKVLLHLHGGGACWNWVTFVVEECSRDWTSTMEYDGIFDPSNRLNPFYGYTMINVPYCSGDIFGGAKENFWILANQTGSAWKKQSGYANLDAVMTWTEAQFQNDGLHQLKSFVLSGESAGSLGLQVWGSTILNRLKGRYDSKDTYLILDSFVGAMVDNRDLLQRQVLDFWNFCDSGVVPANLQSKCHPNTLFLRDFVNDTLSEFPDVRYLMVDSKFDEVQIAYADVLSALNSLWILVTQGLDSVPLFNDTAFYNEITEMLARFVSFPQFAVYLVNSSQHTYTGDPLRDILRVTPAGAQNDCSDPDVGERLLPWLAPSLERPPFQCYDLSRDSAMWTGTHCSYSLPWVAGKCGKLSADIAEKSDKVGKSEEVGKLEKVDKPEEVGKAENVDKSKEDKAEK</sequence>
<comment type="caution">
    <text evidence="3">The sequence shown here is derived from an EMBL/GenBank/DDBJ whole genome shotgun (WGS) entry which is preliminary data.</text>
</comment>
<reference evidence="3 4" key="1">
    <citation type="submission" date="2016-02" db="EMBL/GenBank/DDBJ databases">
        <title>Genome analysis of coral dinoflagellate symbionts highlights evolutionary adaptations to a symbiotic lifestyle.</title>
        <authorList>
            <person name="Aranda M."/>
            <person name="Li Y."/>
            <person name="Liew Y.J."/>
            <person name="Baumgarten S."/>
            <person name="Simakov O."/>
            <person name="Wilson M."/>
            <person name="Piel J."/>
            <person name="Ashoor H."/>
            <person name="Bougouffa S."/>
            <person name="Bajic V.B."/>
            <person name="Ryu T."/>
            <person name="Ravasi T."/>
            <person name="Bayer T."/>
            <person name="Micklem G."/>
            <person name="Kim H."/>
            <person name="Bhak J."/>
            <person name="Lajeunesse T.C."/>
            <person name="Voolstra C.R."/>
        </authorList>
    </citation>
    <scope>NUCLEOTIDE SEQUENCE [LARGE SCALE GENOMIC DNA]</scope>
    <source>
        <strain evidence="3 4">CCMP2467</strain>
    </source>
</reference>
<protein>
    <submittedName>
        <fullName evidence="3">Uncharacterized protein</fullName>
    </submittedName>
</protein>
<feature type="region of interest" description="Disordered" evidence="1">
    <location>
        <begin position="621"/>
        <end position="659"/>
    </location>
</feature>
<dbReference type="OrthoDB" id="417391at2759"/>
<dbReference type="PANTHER" id="PTHR21562">
    <property type="entry name" value="NOTUM-RELATED"/>
    <property type="match status" value="1"/>
</dbReference>
<proteinExistence type="predicted"/>
<keyword evidence="4" id="KW-1185">Reference proteome</keyword>
<feature type="transmembrane region" description="Helical" evidence="2">
    <location>
        <begin position="62"/>
        <end position="79"/>
    </location>
</feature>
<gene>
    <name evidence="3" type="ORF">AK812_SmicGene35472</name>
</gene>
<feature type="transmembrane region" description="Helical" evidence="2">
    <location>
        <begin position="91"/>
        <end position="112"/>
    </location>
</feature>
<organism evidence="3 4">
    <name type="scientific">Symbiodinium microadriaticum</name>
    <name type="common">Dinoflagellate</name>
    <name type="synonym">Zooxanthella microadriatica</name>
    <dbReference type="NCBI Taxonomy" id="2951"/>
    <lineage>
        <taxon>Eukaryota</taxon>
        <taxon>Sar</taxon>
        <taxon>Alveolata</taxon>
        <taxon>Dinophyceae</taxon>
        <taxon>Suessiales</taxon>
        <taxon>Symbiodiniaceae</taxon>
        <taxon>Symbiodinium</taxon>
    </lineage>
</organism>
<feature type="transmembrane region" description="Helical" evidence="2">
    <location>
        <begin position="124"/>
        <end position="145"/>
    </location>
</feature>
<evidence type="ECO:0000256" key="2">
    <source>
        <dbReference type="SAM" id="Phobius"/>
    </source>
</evidence>
<feature type="transmembrane region" description="Helical" evidence="2">
    <location>
        <begin position="157"/>
        <end position="181"/>
    </location>
</feature>